<dbReference type="NCBIfam" id="TIGR04057">
    <property type="entry name" value="SusC_RagA_signa"/>
    <property type="match status" value="1"/>
</dbReference>
<keyword evidence="8" id="KW-0732">Signal</keyword>
<evidence type="ECO:0000256" key="1">
    <source>
        <dbReference type="ARBA" id="ARBA00004571"/>
    </source>
</evidence>
<protein>
    <submittedName>
        <fullName evidence="10">TonB-dependent receptor</fullName>
    </submittedName>
</protein>
<evidence type="ECO:0000313" key="11">
    <source>
        <dbReference type="Proteomes" id="UP000480425"/>
    </source>
</evidence>
<reference evidence="10 11" key="1">
    <citation type="submission" date="2019-09" db="EMBL/GenBank/DDBJ databases">
        <title>Distinct polysaccharide growth profiles of human intestinal Prevotella copri isolates.</title>
        <authorList>
            <person name="Fehlner-Peach H."/>
            <person name="Magnabosco C."/>
            <person name="Raghavan V."/>
            <person name="Scher J.U."/>
            <person name="Tett A."/>
            <person name="Cox L.M."/>
            <person name="Gottsegen C."/>
            <person name="Watters A."/>
            <person name="Wiltshire- Gordon J.D."/>
            <person name="Segata N."/>
            <person name="Bonneau R."/>
            <person name="Littman D.R."/>
        </authorList>
    </citation>
    <scope>NUCLEOTIDE SEQUENCE [LARGE SCALE GENOMIC DNA]</scope>
    <source>
        <strain evidence="11">iA622</strain>
    </source>
</reference>
<dbReference type="GO" id="GO:0009279">
    <property type="term" value="C:cell outer membrane"/>
    <property type="evidence" value="ECO:0007669"/>
    <property type="project" value="UniProtKB-SubCell"/>
</dbReference>
<dbReference type="OrthoDB" id="9768177at2"/>
<dbReference type="InterPro" id="IPR012910">
    <property type="entry name" value="Plug_dom"/>
</dbReference>
<dbReference type="Pfam" id="PF07715">
    <property type="entry name" value="Plug"/>
    <property type="match status" value="1"/>
</dbReference>
<organism evidence="10 11">
    <name type="scientific">Segatella copri</name>
    <dbReference type="NCBI Taxonomy" id="165179"/>
    <lineage>
        <taxon>Bacteria</taxon>
        <taxon>Pseudomonadati</taxon>
        <taxon>Bacteroidota</taxon>
        <taxon>Bacteroidia</taxon>
        <taxon>Bacteroidales</taxon>
        <taxon>Prevotellaceae</taxon>
        <taxon>Segatella</taxon>
    </lineage>
</organism>
<feature type="domain" description="TonB-dependent receptor plug" evidence="9">
    <location>
        <begin position="113"/>
        <end position="220"/>
    </location>
</feature>
<keyword evidence="10" id="KW-0675">Receptor</keyword>
<keyword evidence="4 7" id="KW-0812">Transmembrane</keyword>
<dbReference type="Proteomes" id="UP000480425">
    <property type="component" value="Unassembled WGS sequence"/>
</dbReference>
<dbReference type="Gene3D" id="2.170.130.10">
    <property type="entry name" value="TonB-dependent receptor, plug domain"/>
    <property type="match status" value="1"/>
</dbReference>
<evidence type="ECO:0000256" key="3">
    <source>
        <dbReference type="ARBA" id="ARBA00022452"/>
    </source>
</evidence>
<dbReference type="InterPro" id="IPR039426">
    <property type="entry name" value="TonB-dep_rcpt-like"/>
</dbReference>
<evidence type="ECO:0000313" key="10">
    <source>
        <dbReference type="EMBL" id="MQN79793.1"/>
    </source>
</evidence>
<dbReference type="NCBIfam" id="TIGR04056">
    <property type="entry name" value="OMP_RagA_SusC"/>
    <property type="match status" value="1"/>
</dbReference>
<evidence type="ECO:0000256" key="4">
    <source>
        <dbReference type="ARBA" id="ARBA00022692"/>
    </source>
</evidence>
<dbReference type="AlphaFoldDB" id="A0A6G1TWX6"/>
<name>A0A6G1TWX6_9BACT</name>
<keyword evidence="5 7" id="KW-0472">Membrane</keyword>
<dbReference type="Gene3D" id="2.60.40.1120">
    <property type="entry name" value="Carboxypeptidase-like, regulatory domain"/>
    <property type="match status" value="1"/>
</dbReference>
<evidence type="ECO:0000259" key="9">
    <source>
        <dbReference type="Pfam" id="PF07715"/>
    </source>
</evidence>
<dbReference type="SUPFAM" id="SSF56935">
    <property type="entry name" value="Porins"/>
    <property type="match status" value="1"/>
</dbReference>
<comment type="caution">
    <text evidence="10">The sequence shown here is derived from an EMBL/GenBank/DDBJ whole genome shotgun (WGS) entry which is preliminary data.</text>
</comment>
<dbReference type="Gene3D" id="2.40.170.20">
    <property type="entry name" value="TonB-dependent receptor, beta-barrel domain"/>
    <property type="match status" value="1"/>
</dbReference>
<feature type="chain" id="PRO_5026223058" evidence="8">
    <location>
        <begin position="21"/>
        <end position="1064"/>
    </location>
</feature>
<dbReference type="InterPro" id="IPR036942">
    <property type="entry name" value="Beta-barrel_TonB_sf"/>
</dbReference>
<dbReference type="Pfam" id="PF13715">
    <property type="entry name" value="CarbopepD_reg_2"/>
    <property type="match status" value="1"/>
</dbReference>
<evidence type="ECO:0000256" key="5">
    <source>
        <dbReference type="ARBA" id="ARBA00023136"/>
    </source>
</evidence>
<keyword evidence="3 7" id="KW-1134">Transmembrane beta strand</keyword>
<evidence type="ECO:0000256" key="7">
    <source>
        <dbReference type="PROSITE-ProRule" id="PRU01360"/>
    </source>
</evidence>
<dbReference type="PROSITE" id="PS52016">
    <property type="entry name" value="TONB_DEPENDENT_REC_3"/>
    <property type="match status" value="1"/>
</dbReference>
<keyword evidence="6 7" id="KW-0998">Cell outer membrane</keyword>
<accession>A0A6G1TWX6</accession>
<dbReference type="SUPFAM" id="SSF49464">
    <property type="entry name" value="Carboxypeptidase regulatory domain-like"/>
    <property type="match status" value="1"/>
</dbReference>
<comment type="similarity">
    <text evidence="7">Belongs to the TonB-dependent receptor family.</text>
</comment>
<sequence length="1064" mass="117779">MKMKVLFASLLLAASGQVLAQSSGQVGGQVFDENGDPVVGAQIMVKGSKTGTVTDIDGKFSLPSAKQGETIVISYLGMDSQTVKAASGMKVNMQSQDRQLDEVIVVAYGEQKKSSFTGSAGVVKGDLLEKKQLTNVFSGLQGEVAGVQMTNTSGSPTATPSFAIRGFSSINAGTSPLIIVDGAPYDGGWNNLNPNDVESVTVLKDAASNALYGARGANGVIMITTKKGKAEKATISFEAKWSGNSRATIDYDRITDPAEYYETYYKALYNYNVRDKGMSAFDAHVAANETMGKTSDKGGLGYVVYAVPEGQYLIGTNGRLNPNATLGNRVYNNGKFYTLTPDDWVDEAFRNALRQEYNMSITGGSNKMTYYASLGYLKNEGIVYNSDFERYTARVKADYQAKDWLKVGANVNFAHTDQNDVSDGSQTVFGITTRFAPIYPVYLRDGEGNIMTDENGKMYDYGDGGNGGAHRPTGLEPLRNFLQTDKLNANKTFTNVFTLHGFADITPVEGLKLTLNGTVTDNEWKNTQTTQPFYGNTATVYPGGYVYKADYQTYTVNFQQIANYSRQFDKHSFTLMLGHENYKYMYNYLSGDKEKMFSYFGAQELDGAVKVISNGSNTSNYNTEGYFSRLMYDYDGKYFLQASYRRDASSRFHPDHRWGNFYSFGGAWILSKEKWFQSSWINMLKLKASWGQQGNDAIGDYRYTDTYYLSNFNGEVSFVQNTVGNPNITWETNSNFNAGIEFELLKSRITGSIEYFSRKTTDMLCFVYVPFSGGYTGSYDNVGDMVNRGVEVDLHFTPIRTKDLSWMINLNATHYKNKITMLNDDNKGSMLDGHPGYVSDPYFYGEGLPMHTFRLKKYAGVTADGESSWYVKDEATGELTTTTSSSTASYFNCGTPDPDLYGGFSSNLAFKGFDFSITFNYSLGGKAIDYGYKALMGNPSSGNTGFSLHKDILKAWSETNTNSDIPRFQYAVKDVDTSSAITSDRFLTNASTLTLQNINLGYTFPRKWVNSLGLSNLRVYVSGDNLYYWSKRKGFDPRGGFWGTSSESSYAQVRSFTGGISVQF</sequence>
<dbReference type="InterPro" id="IPR023996">
    <property type="entry name" value="TonB-dep_OMP_SusC/RagA"/>
</dbReference>
<dbReference type="InterPro" id="IPR023997">
    <property type="entry name" value="TonB-dep_OMP_SusC/RagA_CS"/>
</dbReference>
<dbReference type="InterPro" id="IPR008969">
    <property type="entry name" value="CarboxyPept-like_regulatory"/>
</dbReference>
<dbReference type="EMBL" id="VZCB01000018">
    <property type="protein sequence ID" value="MQN79793.1"/>
    <property type="molecule type" value="Genomic_DNA"/>
</dbReference>
<comment type="subcellular location">
    <subcellularLocation>
        <location evidence="1 7">Cell outer membrane</location>
        <topology evidence="1 7">Multi-pass membrane protein</topology>
    </subcellularLocation>
</comment>
<proteinExistence type="inferred from homology"/>
<gene>
    <name evidence="10" type="ORF">F7D73_02215</name>
</gene>
<evidence type="ECO:0000256" key="6">
    <source>
        <dbReference type="ARBA" id="ARBA00023237"/>
    </source>
</evidence>
<feature type="signal peptide" evidence="8">
    <location>
        <begin position="1"/>
        <end position="20"/>
    </location>
</feature>
<dbReference type="InterPro" id="IPR037066">
    <property type="entry name" value="Plug_dom_sf"/>
</dbReference>
<evidence type="ECO:0000256" key="8">
    <source>
        <dbReference type="SAM" id="SignalP"/>
    </source>
</evidence>
<evidence type="ECO:0000256" key="2">
    <source>
        <dbReference type="ARBA" id="ARBA00022448"/>
    </source>
</evidence>
<keyword evidence="2 7" id="KW-0813">Transport</keyword>